<name>A0A8B8DJL9_CRAVI</name>
<protein>
    <submittedName>
        <fullName evidence="12">Serine protease nudel-like isoform X2</fullName>
    </submittedName>
</protein>
<dbReference type="CDD" id="cd00112">
    <property type="entry name" value="LDLa"/>
    <property type="match status" value="4"/>
</dbReference>
<keyword evidence="6 9" id="KW-1015">Disulfide bond</keyword>
<evidence type="ECO:0000256" key="5">
    <source>
        <dbReference type="ARBA" id="ARBA00023136"/>
    </source>
</evidence>
<evidence type="ECO:0000256" key="8">
    <source>
        <dbReference type="ARBA" id="ARBA00023180"/>
    </source>
</evidence>
<organism evidence="11 12">
    <name type="scientific">Crassostrea virginica</name>
    <name type="common">Eastern oyster</name>
    <dbReference type="NCBI Taxonomy" id="6565"/>
    <lineage>
        <taxon>Eukaryota</taxon>
        <taxon>Metazoa</taxon>
        <taxon>Spiralia</taxon>
        <taxon>Lophotrochozoa</taxon>
        <taxon>Mollusca</taxon>
        <taxon>Bivalvia</taxon>
        <taxon>Autobranchia</taxon>
        <taxon>Pteriomorphia</taxon>
        <taxon>Ostreida</taxon>
        <taxon>Ostreoidea</taxon>
        <taxon>Ostreidae</taxon>
        <taxon>Crassostrea</taxon>
    </lineage>
</organism>
<evidence type="ECO:0000256" key="7">
    <source>
        <dbReference type="ARBA" id="ARBA00023170"/>
    </source>
</evidence>
<dbReference type="Proteomes" id="UP000694844">
    <property type="component" value="Chromosome 3"/>
</dbReference>
<evidence type="ECO:0000256" key="10">
    <source>
        <dbReference type="SAM" id="Phobius"/>
    </source>
</evidence>
<evidence type="ECO:0000256" key="4">
    <source>
        <dbReference type="ARBA" id="ARBA00022989"/>
    </source>
</evidence>
<accession>A0A8B8DJL9</accession>
<gene>
    <name evidence="12" type="primary">LOC111127147</name>
</gene>
<feature type="disulfide bond" evidence="9">
    <location>
        <begin position="279"/>
        <end position="297"/>
    </location>
</feature>
<dbReference type="GO" id="GO:0005886">
    <property type="term" value="C:plasma membrane"/>
    <property type="evidence" value="ECO:0007669"/>
    <property type="project" value="TreeGrafter"/>
</dbReference>
<feature type="disulfide bond" evidence="9">
    <location>
        <begin position="316"/>
        <end position="334"/>
    </location>
</feature>
<proteinExistence type="predicted"/>
<keyword evidence="7" id="KW-0675">Receptor</keyword>
<evidence type="ECO:0000313" key="12">
    <source>
        <dbReference type="RefSeq" id="XP_022327915.1"/>
    </source>
</evidence>
<evidence type="ECO:0000256" key="3">
    <source>
        <dbReference type="ARBA" id="ARBA00022737"/>
    </source>
</evidence>
<keyword evidence="2 10" id="KW-0812">Transmembrane</keyword>
<dbReference type="SUPFAM" id="SSF57424">
    <property type="entry name" value="LDL receptor-like module"/>
    <property type="match status" value="4"/>
</dbReference>
<feature type="disulfide bond" evidence="9">
    <location>
        <begin position="201"/>
        <end position="213"/>
    </location>
</feature>
<dbReference type="PROSITE" id="PS50068">
    <property type="entry name" value="LDLRA_2"/>
    <property type="match status" value="4"/>
</dbReference>
<evidence type="ECO:0000256" key="9">
    <source>
        <dbReference type="PROSITE-ProRule" id="PRU00124"/>
    </source>
</evidence>
<evidence type="ECO:0000256" key="6">
    <source>
        <dbReference type="ARBA" id="ARBA00023157"/>
    </source>
</evidence>
<keyword evidence="8" id="KW-0325">Glycoprotein</keyword>
<dbReference type="GO" id="GO:0043235">
    <property type="term" value="C:receptor complex"/>
    <property type="evidence" value="ECO:0007669"/>
    <property type="project" value="TreeGrafter"/>
</dbReference>
<evidence type="ECO:0000256" key="2">
    <source>
        <dbReference type="ARBA" id="ARBA00022692"/>
    </source>
</evidence>
<dbReference type="AlphaFoldDB" id="A0A8B8DJL9"/>
<dbReference type="InterPro" id="IPR051221">
    <property type="entry name" value="LDLR-related"/>
</dbReference>
<reference evidence="12" key="1">
    <citation type="submission" date="2025-08" db="UniProtKB">
        <authorList>
            <consortium name="RefSeq"/>
        </authorList>
    </citation>
    <scope>IDENTIFICATION</scope>
    <source>
        <tissue evidence="12">Whole sample</tissue>
    </source>
</reference>
<dbReference type="SMART" id="SM00192">
    <property type="entry name" value="LDLa"/>
    <property type="match status" value="4"/>
</dbReference>
<dbReference type="Gene3D" id="4.10.400.10">
    <property type="entry name" value="Low-density Lipoprotein Receptor"/>
    <property type="match status" value="4"/>
</dbReference>
<feature type="disulfide bond" evidence="9">
    <location>
        <begin position="220"/>
        <end position="235"/>
    </location>
</feature>
<evidence type="ECO:0000256" key="1">
    <source>
        <dbReference type="ARBA" id="ARBA00004167"/>
    </source>
</evidence>
<dbReference type="PANTHER" id="PTHR22722">
    <property type="entry name" value="LOW-DENSITY LIPOPROTEIN RECEPTOR-RELATED PROTEIN 2-RELATED"/>
    <property type="match status" value="1"/>
</dbReference>
<dbReference type="InterPro" id="IPR036055">
    <property type="entry name" value="LDL_receptor-like_sf"/>
</dbReference>
<dbReference type="InterPro" id="IPR023415">
    <property type="entry name" value="LDLR_class-A_CS"/>
</dbReference>
<dbReference type="Pfam" id="PF00057">
    <property type="entry name" value="Ldl_recept_a"/>
    <property type="match status" value="2"/>
</dbReference>
<feature type="disulfide bond" evidence="9">
    <location>
        <begin position="208"/>
        <end position="226"/>
    </location>
</feature>
<comment type="caution">
    <text evidence="9">Lacks conserved residue(s) required for the propagation of feature annotation.</text>
</comment>
<dbReference type="PRINTS" id="PR00261">
    <property type="entry name" value="LDLRECEPTOR"/>
</dbReference>
<keyword evidence="11" id="KW-1185">Reference proteome</keyword>
<keyword evidence="4 10" id="KW-1133">Transmembrane helix</keyword>
<keyword evidence="5 10" id="KW-0472">Membrane</keyword>
<evidence type="ECO:0000313" key="11">
    <source>
        <dbReference type="Proteomes" id="UP000694844"/>
    </source>
</evidence>
<sequence length="382" mass="41364">MTVQQFSLLDSQDIPQTQPATRRFLVISVICFVIAFICICTVAGVVFSNTGEGSQPRVDTSYGDLNSKTSLRSSSSFEIQPSTSLATPLTADTKSTPILFSTTAPSTLQSMTDSELSGKSSLVATMYPSATMIPVTSSLLQMLSSFVSSSSEISLISRSSPIFQTSVRDFSSDVLSSFHSSILSTGLPNTTIGPLITLPVCPDSKFTCRSGECINLSARCNRYQDCQDKSDEENCLNCVGVQCDSGLCLWSWSPLCDGMVDCPDLSDEVNCASDSKIQCENGVWIYKNQWCNGIDNCYDNSDERNCSCLAGLETECGDGRCIRSDWVCDGYQDCSTDETGCGSGCDRNQYVCEDYSCITNPLCVMDAWTAPGARKSHNALLY</sequence>
<keyword evidence="3" id="KW-0677">Repeat</keyword>
<feature type="disulfide bond" evidence="9">
    <location>
        <begin position="256"/>
        <end position="271"/>
    </location>
</feature>
<dbReference type="PROSITE" id="PS01209">
    <property type="entry name" value="LDLRA_1"/>
    <property type="match status" value="1"/>
</dbReference>
<feature type="disulfide bond" evidence="9">
    <location>
        <begin position="291"/>
        <end position="306"/>
    </location>
</feature>
<dbReference type="InterPro" id="IPR002172">
    <property type="entry name" value="LDrepeatLR_classA_rpt"/>
</dbReference>
<dbReference type="OrthoDB" id="6142318at2759"/>
<feature type="transmembrane region" description="Helical" evidence="10">
    <location>
        <begin position="24"/>
        <end position="47"/>
    </location>
</feature>
<comment type="subcellular location">
    <subcellularLocation>
        <location evidence="1">Membrane</location>
        <topology evidence="1">Single-pass membrane protein</topology>
    </subcellularLocation>
</comment>
<dbReference type="GeneID" id="111127147"/>
<dbReference type="RefSeq" id="XP_022327915.1">
    <property type="nucleotide sequence ID" value="XM_022472207.1"/>
</dbReference>